<organism evidence="2 3">
    <name type="scientific">Candidatus Defluviibacterium haderslevense</name>
    <dbReference type="NCBI Taxonomy" id="2981993"/>
    <lineage>
        <taxon>Bacteria</taxon>
        <taxon>Pseudomonadati</taxon>
        <taxon>Bacteroidota</taxon>
        <taxon>Saprospiria</taxon>
        <taxon>Saprospirales</taxon>
        <taxon>Saprospiraceae</taxon>
        <taxon>Candidatus Defluviibacterium</taxon>
    </lineage>
</organism>
<comment type="caution">
    <text evidence="2">The sequence shown here is derived from an EMBL/GenBank/DDBJ whole genome shotgun (WGS) entry which is preliminary data.</text>
</comment>
<dbReference type="InterPro" id="IPR026444">
    <property type="entry name" value="Secre_tail"/>
</dbReference>
<dbReference type="AlphaFoldDB" id="A0A9D7S901"/>
<proteinExistence type="predicted"/>
<dbReference type="NCBIfam" id="TIGR04183">
    <property type="entry name" value="Por_Secre_tail"/>
    <property type="match status" value="1"/>
</dbReference>
<dbReference type="EMBL" id="JADKFW010000004">
    <property type="protein sequence ID" value="MBK9717111.1"/>
    <property type="molecule type" value="Genomic_DNA"/>
</dbReference>
<evidence type="ECO:0000259" key="1">
    <source>
        <dbReference type="Pfam" id="PF18962"/>
    </source>
</evidence>
<gene>
    <name evidence="2" type="ORF">IPO85_06295</name>
</gene>
<evidence type="ECO:0000313" key="2">
    <source>
        <dbReference type="EMBL" id="MBK9717111.1"/>
    </source>
</evidence>
<evidence type="ECO:0000313" key="3">
    <source>
        <dbReference type="Proteomes" id="UP000808349"/>
    </source>
</evidence>
<name>A0A9D7S901_9BACT</name>
<sequence length="109" mass="12702">MLGFDKELEDSRIQLRSSTGVATEFVLLQNEPNPWSTTTSIGMLLPHKGEVMLTIYDATGKIYYKEEKTFNKGYNEWMIEKTQIESNGVYYYQVDFDTNTQTRKMVILK</sequence>
<dbReference type="Proteomes" id="UP000808349">
    <property type="component" value="Unassembled WGS sequence"/>
</dbReference>
<reference evidence="2 3" key="1">
    <citation type="submission" date="2020-10" db="EMBL/GenBank/DDBJ databases">
        <title>Connecting structure to function with the recovery of over 1000 high-quality activated sludge metagenome-assembled genomes encoding full-length rRNA genes using long-read sequencing.</title>
        <authorList>
            <person name="Singleton C.M."/>
            <person name="Petriglieri F."/>
            <person name="Kristensen J.M."/>
            <person name="Kirkegaard R.H."/>
            <person name="Michaelsen T.Y."/>
            <person name="Andersen M.H."/>
            <person name="Karst S.M."/>
            <person name="Dueholm M.S."/>
            <person name="Nielsen P.H."/>
            <person name="Albertsen M."/>
        </authorList>
    </citation>
    <scope>NUCLEOTIDE SEQUENCE [LARGE SCALE GENOMIC DNA]</scope>
    <source>
        <strain evidence="2">Ribe_18-Q3-R11-54_BAT3C.373</strain>
    </source>
</reference>
<dbReference type="Pfam" id="PF18962">
    <property type="entry name" value="Por_Secre_tail"/>
    <property type="match status" value="1"/>
</dbReference>
<feature type="domain" description="Secretion system C-terminal sorting" evidence="1">
    <location>
        <begin position="32"/>
        <end position="107"/>
    </location>
</feature>
<accession>A0A9D7S901</accession>
<protein>
    <submittedName>
        <fullName evidence="2">T9SS type A sorting domain-containing protein</fullName>
    </submittedName>
</protein>